<dbReference type="Pfam" id="PF13276">
    <property type="entry name" value="HTH_21"/>
    <property type="match status" value="1"/>
</dbReference>
<dbReference type="InterPro" id="IPR009057">
    <property type="entry name" value="Homeodomain-like_sf"/>
</dbReference>
<dbReference type="PROSITE" id="PS50994">
    <property type="entry name" value="INTEGRASE"/>
    <property type="match status" value="1"/>
</dbReference>
<protein>
    <submittedName>
        <fullName evidence="3">IS3 family transposase</fullName>
    </submittedName>
</protein>
<dbReference type="AlphaFoldDB" id="A0A942YJW1"/>
<dbReference type="InterPro" id="IPR036397">
    <property type="entry name" value="RNaseH_sf"/>
</dbReference>
<dbReference type="Pfam" id="PF13333">
    <property type="entry name" value="rve_2"/>
    <property type="match status" value="1"/>
</dbReference>
<dbReference type="InterPro" id="IPR001584">
    <property type="entry name" value="Integrase_cat-core"/>
</dbReference>
<proteinExistence type="predicted"/>
<dbReference type="Proteomes" id="UP000681414">
    <property type="component" value="Unassembled WGS sequence"/>
</dbReference>
<keyword evidence="4" id="KW-1185">Reference proteome</keyword>
<dbReference type="SUPFAM" id="SSF48295">
    <property type="entry name" value="TrpR-like"/>
    <property type="match status" value="1"/>
</dbReference>
<sequence>MAKFTAEKKLEVVQKYLNNEGGYGFLSKIYETTPNTIKKWVLQYQYHGEVGLIKNYTNYTGQFKLDVLNYMNEQGTSLYETAAIFNIPAPSTILTWKQILETEGLDALKSKKMGRPSMKKETKKTTYKKSAPTEGTIEALQAQIKRLEMENAYFKKVECFSSNARKITNKIKAQVIFELKDKYEVVDLVKVADIPRSTYYYWEKRLNQPDKYKEVKETIKEIYHEHKGRYGYRRITKELEKRGVHHDRKTINSLMNQIGLKCLVRLKKYRSYKGNVGKIAPNALNRDFSAEKMNKKWVTDVTEFQLFGEKRYLSPVLDLCNGEIIAYSVTKRPVYNLVGDMLDQAIKRLQPGDQVILHSDQGWHYQMKQYQKTLKQHQITQSMSRKGNCLDNAVMENFFGLLKSELLYLQEFDSIEHFEWELAEYIHYYNHKRIKAKLKDLSPVEYRTQVLEAA</sequence>
<dbReference type="SUPFAM" id="SSF46689">
    <property type="entry name" value="Homeodomain-like"/>
    <property type="match status" value="1"/>
</dbReference>
<gene>
    <name evidence="3" type="ORF">KHA97_17055</name>
</gene>
<dbReference type="NCBIfam" id="NF033516">
    <property type="entry name" value="transpos_IS3"/>
    <property type="match status" value="1"/>
</dbReference>
<evidence type="ECO:0000256" key="1">
    <source>
        <dbReference type="ARBA" id="ARBA00002286"/>
    </source>
</evidence>
<accession>A0A942YJW1</accession>
<comment type="caution">
    <text evidence="3">The sequence shown here is derived from an EMBL/GenBank/DDBJ whole genome shotgun (WGS) entry which is preliminary data.</text>
</comment>
<dbReference type="InterPro" id="IPR025948">
    <property type="entry name" value="HTH-like_dom"/>
</dbReference>
<dbReference type="InterPro" id="IPR010921">
    <property type="entry name" value="Trp_repressor/repl_initiator"/>
</dbReference>
<dbReference type="PANTHER" id="PTHR46889">
    <property type="entry name" value="TRANSPOSASE INSF FOR INSERTION SEQUENCE IS3B-RELATED"/>
    <property type="match status" value="1"/>
</dbReference>
<dbReference type="RefSeq" id="WP_213125979.1">
    <property type="nucleotide sequence ID" value="NZ_JAGYPG010000003.1"/>
</dbReference>
<dbReference type="GO" id="GO:0043565">
    <property type="term" value="F:sequence-specific DNA binding"/>
    <property type="evidence" value="ECO:0007669"/>
    <property type="project" value="InterPro"/>
</dbReference>
<name>A0A942YJW1_9BACI</name>
<dbReference type="Gene3D" id="1.10.10.10">
    <property type="entry name" value="Winged helix-like DNA-binding domain superfamily/Winged helix DNA-binding domain"/>
    <property type="match status" value="2"/>
</dbReference>
<evidence type="ECO:0000313" key="3">
    <source>
        <dbReference type="EMBL" id="MBS4196761.1"/>
    </source>
</evidence>
<reference evidence="3 4" key="1">
    <citation type="submission" date="2021-05" db="EMBL/GenBank/DDBJ databases">
        <title>Novel Bacillus species.</title>
        <authorList>
            <person name="Liu G."/>
        </authorList>
    </citation>
    <scope>NUCLEOTIDE SEQUENCE [LARGE SCALE GENOMIC DNA]</scope>
    <source>
        <strain evidence="4">FJAT-49780</strain>
    </source>
</reference>
<dbReference type="SUPFAM" id="SSF53098">
    <property type="entry name" value="Ribonuclease H-like"/>
    <property type="match status" value="1"/>
</dbReference>
<organism evidence="3 4">
    <name type="scientific">Lederbergia citri</name>
    <dbReference type="NCBI Taxonomy" id="2833580"/>
    <lineage>
        <taxon>Bacteria</taxon>
        <taxon>Bacillati</taxon>
        <taxon>Bacillota</taxon>
        <taxon>Bacilli</taxon>
        <taxon>Bacillales</taxon>
        <taxon>Bacillaceae</taxon>
        <taxon>Lederbergia</taxon>
    </lineage>
</organism>
<evidence type="ECO:0000313" key="4">
    <source>
        <dbReference type="Proteomes" id="UP000681414"/>
    </source>
</evidence>
<dbReference type="InterPro" id="IPR048020">
    <property type="entry name" value="Transpos_IS3"/>
</dbReference>
<dbReference type="InterPro" id="IPR050900">
    <property type="entry name" value="Transposase_IS3/IS150/IS904"/>
</dbReference>
<dbReference type="Gene3D" id="3.30.420.10">
    <property type="entry name" value="Ribonuclease H-like superfamily/Ribonuclease H"/>
    <property type="match status" value="1"/>
</dbReference>
<evidence type="ECO:0000259" key="2">
    <source>
        <dbReference type="PROSITE" id="PS50994"/>
    </source>
</evidence>
<dbReference type="Pfam" id="PF00665">
    <property type="entry name" value="rve"/>
    <property type="match status" value="1"/>
</dbReference>
<dbReference type="EMBL" id="JAGYPG010000003">
    <property type="protein sequence ID" value="MBS4196761.1"/>
    <property type="molecule type" value="Genomic_DNA"/>
</dbReference>
<dbReference type="GO" id="GO:0015074">
    <property type="term" value="P:DNA integration"/>
    <property type="evidence" value="ECO:0007669"/>
    <property type="project" value="InterPro"/>
</dbReference>
<comment type="function">
    <text evidence="1">Involved in the transposition of the insertion sequence.</text>
</comment>
<dbReference type="Pfam" id="PF13518">
    <property type="entry name" value="HTH_28"/>
    <property type="match status" value="1"/>
</dbReference>
<dbReference type="InterPro" id="IPR036388">
    <property type="entry name" value="WH-like_DNA-bd_sf"/>
</dbReference>
<dbReference type="InterPro" id="IPR055247">
    <property type="entry name" value="InsJ-like_HTH"/>
</dbReference>
<dbReference type="InterPro" id="IPR012337">
    <property type="entry name" value="RNaseH-like_sf"/>
</dbReference>
<feature type="domain" description="Integrase catalytic" evidence="2">
    <location>
        <begin position="277"/>
        <end position="451"/>
    </location>
</feature>